<accession>A0AAE3IWX1</accession>
<dbReference type="NCBIfam" id="NF004783">
    <property type="entry name" value="PRK06129.1"/>
    <property type="match status" value="1"/>
</dbReference>
<dbReference type="Proteomes" id="UP001208041">
    <property type="component" value="Unassembled WGS sequence"/>
</dbReference>
<evidence type="ECO:0000256" key="1">
    <source>
        <dbReference type="ARBA" id="ARBA00009463"/>
    </source>
</evidence>
<sequence>MTGVVAIIGAGIVGRSWAICFARAGISVRLFDAASGVAEAAISEIAQQLVGLEEKGLLGSRSQSEILEAIVSTEALAEAVAPADYIQENGPERLAVKQALTQEIDALARSGVPIASSTSAILPSEIARNTAGKSRCLVAHPLNPPHLIPAVEIVPSTDTDAEIVQQVAALMQSIGQTPVVARHEAEGFIMNRLQGALLDEAVKLVAEGIADPADVDRAMSAGLSRRWSFMGPFETIDLNAPGGIAEFFDRYGEAYRAIGRERPARYDWNGPVAEQLVASRRNELPAKDLQDRQNWRDDRLAELAAFWTNKGTEIHG</sequence>
<evidence type="ECO:0000313" key="5">
    <source>
        <dbReference type="EMBL" id="MCV6823494.1"/>
    </source>
</evidence>
<evidence type="ECO:0000259" key="4">
    <source>
        <dbReference type="Pfam" id="PF02737"/>
    </source>
</evidence>
<dbReference type="GO" id="GO:0006631">
    <property type="term" value="P:fatty acid metabolic process"/>
    <property type="evidence" value="ECO:0007669"/>
    <property type="project" value="InterPro"/>
</dbReference>
<dbReference type="InterPro" id="IPR013328">
    <property type="entry name" value="6PGD_dom2"/>
</dbReference>
<dbReference type="AlphaFoldDB" id="A0AAE3IWX1"/>
<dbReference type="SUPFAM" id="SSF48179">
    <property type="entry name" value="6-phosphogluconate dehydrogenase C-terminal domain-like"/>
    <property type="match status" value="1"/>
</dbReference>
<keyword evidence="6" id="KW-1185">Reference proteome</keyword>
<gene>
    <name evidence="5" type="ORF">OH136_02905</name>
</gene>
<evidence type="ECO:0000256" key="2">
    <source>
        <dbReference type="ARBA" id="ARBA00023002"/>
    </source>
</evidence>
<dbReference type="GO" id="GO:0050104">
    <property type="term" value="F:L-gulonate 3-dehydrogenase activity"/>
    <property type="evidence" value="ECO:0007669"/>
    <property type="project" value="TreeGrafter"/>
</dbReference>
<protein>
    <submittedName>
        <fullName evidence="5">3-hydroxyacyl-CoA dehydrogenase</fullName>
        <ecNumber evidence="5">1.1.1.35</ecNumber>
    </submittedName>
</protein>
<dbReference type="EC" id="1.1.1.35" evidence="5"/>
<comment type="caution">
    <text evidence="5">The sequence shown here is derived from an EMBL/GenBank/DDBJ whole genome shotgun (WGS) entry which is preliminary data.</text>
</comment>
<proteinExistence type="inferred from homology"/>
<dbReference type="Pfam" id="PF00725">
    <property type="entry name" value="3HCDH"/>
    <property type="match status" value="1"/>
</dbReference>
<dbReference type="PROSITE" id="PS00067">
    <property type="entry name" value="3HCDH"/>
    <property type="match status" value="1"/>
</dbReference>
<evidence type="ECO:0000313" key="6">
    <source>
        <dbReference type="Proteomes" id="UP001208041"/>
    </source>
</evidence>
<dbReference type="InterPro" id="IPR006108">
    <property type="entry name" value="3HC_DH_C"/>
</dbReference>
<evidence type="ECO:0000259" key="3">
    <source>
        <dbReference type="Pfam" id="PF00725"/>
    </source>
</evidence>
<organism evidence="5 6">
    <name type="scientific">Halocynthiibacter halioticoli</name>
    <dbReference type="NCBI Taxonomy" id="2986804"/>
    <lineage>
        <taxon>Bacteria</taxon>
        <taxon>Pseudomonadati</taxon>
        <taxon>Pseudomonadota</taxon>
        <taxon>Alphaproteobacteria</taxon>
        <taxon>Rhodobacterales</taxon>
        <taxon>Paracoccaceae</taxon>
        <taxon>Halocynthiibacter</taxon>
    </lineage>
</organism>
<dbReference type="EMBL" id="JAOYFC010000001">
    <property type="protein sequence ID" value="MCV6823494.1"/>
    <property type="molecule type" value="Genomic_DNA"/>
</dbReference>
<dbReference type="Gene3D" id="3.40.50.720">
    <property type="entry name" value="NAD(P)-binding Rossmann-like Domain"/>
    <property type="match status" value="1"/>
</dbReference>
<dbReference type="InterPro" id="IPR036291">
    <property type="entry name" value="NAD(P)-bd_dom_sf"/>
</dbReference>
<feature type="domain" description="3-hydroxyacyl-CoA dehydrogenase NAD binding" evidence="4">
    <location>
        <begin position="5"/>
        <end position="182"/>
    </location>
</feature>
<dbReference type="Gene3D" id="1.10.1040.10">
    <property type="entry name" value="N-(1-d-carboxylethyl)-l-norvaline Dehydrogenase, domain 2"/>
    <property type="match status" value="1"/>
</dbReference>
<name>A0AAE3IWX1_9RHOB</name>
<dbReference type="SUPFAM" id="SSF51735">
    <property type="entry name" value="NAD(P)-binding Rossmann-fold domains"/>
    <property type="match status" value="1"/>
</dbReference>
<dbReference type="GO" id="GO:0003857">
    <property type="term" value="F:(3S)-3-hydroxyacyl-CoA dehydrogenase (NAD+) activity"/>
    <property type="evidence" value="ECO:0007669"/>
    <property type="project" value="UniProtKB-EC"/>
</dbReference>
<dbReference type="InterPro" id="IPR008927">
    <property type="entry name" value="6-PGluconate_DH-like_C_sf"/>
</dbReference>
<keyword evidence="2 5" id="KW-0560">Oxidoreductase</keyword>
<dbReference type="InterPro" id="IPR006176">
    <property type="entry name" value="3-OHacyl-CoA_DH_NAD-bd"/>
</dbReference>
<dbReference type="PANTHER" id="PTHR48075">
    <property type="entry name" value="3-HYDROXYACYL-COA DEHYDROGENASE FAMILY PROTEIN"/>
    <property type="match status" value="1"/>
</dbReference>
<dbReference type="GO" id="GO:0070403">
    <property type="term" value="F:NAD+ binding"/>
    <property type="evidence" value="ECO:0007669"/>
    <property type="project" value="InterPro"/>
</dbReference>
<dbReference type="PANTHER" id="PTHR48075:SF1">
    <property type="entry name" value="LAMBDA-CRYSTALLIN HOMOLOG"/>
    <property type="match status" value="1"/>
</dbReference>
<reference evidence="5" key="1">
    <citation type="submission" date="2022-10" db="EMBL/GenBank/DDBJ databases">
        <authorList>
            <person name="Yue Y."/>
        </authorList>
    </citation>
    <scope>NUCLEOTIDE SEQUENCE</scope>
    <source>
        <strain evidence="5">Z654</strain>
    </source>
</reference>
<dbReference type="InterPro" id="IPR006180">
    <property type="entry name" value="3-OHacyl-CoA_DH_CS"/>
</dbReference>
<dbReference type="RefSeq" id="WP_263952338.1">
    <property type="nucleotide sequence ID" value="NZ_JAOYFC010000001.1"/>
</dbReference>
<feature type="domain" description="3-hydroxyacyl-CoA dehydrogenase C-terminal" evidence="3">
    <location>
        <begin position="187"/>
        <end position="255"/>
    </location>
</feature>
<comment type="similarity">
    <text evidence="1">Belongs to the 3-hydroxyacyl-CoA dehydrogenase family.</text>
</comment>
<dbReference type="Pfam" id="PF02737">
    <property type="entry name" value="3HCDH_N"/>
    <property type="match status" value="1"/>
</dbReference>